<evidence type="ECO:0008006" key="19">
    <source>
        <dbReference type="Google" id="ProtNLM"/>
    </source>
</evidence>
<comment type="caution">
    <text evidence="17">The sequence shown here is derived from an EMBL/GenBank/DDBJ whole genome shotgun (WGS) entry which is preliminary data.</text>
</comment>
<dbReference type="InterPro" id="IPR015500">
    <property type="entry name" value="Peptidase_S8_subtilisin-rel"/>
</dbReference>
<feature type="domain" description="Subtilisin-like protease fibronectin type-III" evidence="16">
    <location>
        <begin position="652"/>
        <end position="749"/>
    </location>
</feature>
<dbReference type="CDD" id="cd04852">
    <property type="entry name" value="Peptidases_S8_3"/>
    <property type="match status" value="1"/>
</dbReference>
<dbReference type="FunFam" id="3.50.30.30:FF:000005">
    <property type="entry name" value="subtilisin-like protease SBT1.5"/>
    <property type="match status" value="1"/>
</dbReference>
<evidence type="ECO:0000313" key="18">
    <source>
        <dbReference type="Proteomes" id="UP001152523"/>
    </source>
</evidence>
<sequence>MLKFIEMILVVIILSKPLQTSLAQKQTFIVHMAGSEMPPEFLHQAHWYDSALKSASESAEMIYVYKTAAHGFSAKLTQQEALFLETLPGVVSVQPERKYQLHTTRTPSFLGLVDYFLPGSAAESDVVIGVVDTGVWPEMKSFDDRGLGPIPTTWKGTCETGTNFTASNCNRKLIGARYFSKGYEASQGPVNETLESKSPRDDDGHGTHTASTAGGSPVPHAGLFGYAAGTAQGMAKNARIAAYKACWNEGCFPSDVLAAMESAIEDGVDILSLSLGVDSVDYYDDVIAVAAFAAMEKGIVVVCSAGNSGPSPYTMYNMAPWITTIGAGTLDRDFPAPVILGTGKKVPGVSLYNNRVVPFPAKKIPFVYAGNVSNATNGNLCIRGTLDPSKVNGKIVLCDRGLNPRVKKGYVVKAAGGAGMVLANAAENGEELIADAHLLPATLVSKKSGDLIKSYLFSDPNPTATISFRGTKVGVKPAPVLAAFSSRGPNTVTPEILKPDVIAPGVSILAGWSGTTSPSDLPEDPRRVEFNIISGTSMSCPHVSGIVALLKAANPDWSPAAIRSALMTTSYVTYMSGTQLIDAATGKEATPYDYGSGHVNPMSALNPGLVYDIDTNGYLDFICTLNYTSSKIYTLTRRNFTCDSSKKYSVTDVNYPSFAVVFTNRTSSIKYTRTLTNVGESDTYEVYVSQPDSVEILVEPQTLSFTEMGEKKSYTVTFNSMEMVAAGQNMFGRIEWSNEIQIVASPVAITWS</sequence>
<gene>
    <name evidence="17" type="ORF">CEPIT_LOCUS36841</name>
</gene>
<evidence type="ECO:0000256" key="8">
    <source>
        <dbReference type="ARBA" id="ARBA00023180"/>
    </source>
</evidence>
<dbReference type="PANTHER" id="PTHR10795">
    <property type="entry name" value="PROPROTEIN CONVERTASE SUBTILISIN/KEXIN"/>
    <property type="match status" value="1"/>
</dbReference>
<dbReference type="Pfam" id="PF00082">
    <property type="entry name" value="Peptidase_S8"/>
    <property type="match status" value="1"/>
</dbReference>
<dbReference type="SUPFAM" id="SSF52743">
    <property type="entry name" value="Subtilisin-like"/>
    <property type="match status" value="1"/>
</dbReference>
<dbReference type="InterPro" id="IPR036852">
    <property type="entry name" value="Peptidase_S8/S53_dom_sf"/>
</dbReference>
<evidence type="ECO:0000256" key="7">
    <source>
        <dbReference type="ARBA" id="ARBA00022825"/>
    </source>
</evidence>
<feature type="domain" description="PA" evidence="14">
    <location>
        <begin position="377"/>
        <end position="451"/>
    </location>
</feature>
<feature type="compositionally biased region" description="Low complexity" evidence="11">
    <location>
        <begin position="207"/>
        <end position="216"/>
    </location>
</feature>
<dbReference type="GO" id="GO:0048731">
    <property type="term" value="P:system development"/>
    <property type="evidence" value="ECO:0007669"/>
    <property type="project" value="UniProtKB-ARBA"/>
</dbReference>
<feature type="domain" description="Inhibitor I9" evidence="15">
    <location>
        <begin position="27"/>
        <end position="102"/>
    </location>
</feature>
<keyword evidence="18" id="KW-1185">Reference proteome</keyword>
<dbReference type="InterPro" id="IPR003137">
    <property type="entry name" value="PA_domain"/>
</dbReference>
<keyword evidence="7 10" id="KW-0720">Serine protease</keyword>
<evidence type="ECO:0000256" key="10">
    <source>
        <dbReference type="PROSITE-ProRule" id="PRU01240"/>
    </source>
</evidence>
<dbReference type="FunFam" id="3.30.70.80:FF:000003">
    <property type="entry name" value="Subtilisin-like protease SBT1.9"/>
    <property type="match status" value="1"/>
</dbReference>
<evidence type="ECO:0000256" key="12">
    <source>
        <dbReference type="SAM" id="SignalP"/>
    </source>
</evidence>
<dbReference type="GO" id="GO:0005576">
    <property type="term" value="C:extracellular region"/>
    <property type="evidence" value="ECO:0007669"/>
    <property type="project" value="UniProtKB-SubCell"/>
</dbReference>
<keyword evidence="4 10" id="KW-0645">Protease</keyword>
<evidence type="ECO:0000256" key="4">
    <source>
        <dbReference type="ARBA" id="ARBA00022670"/>
    </source>
</evidence>
<feature type="active site" description="Charge relay system" evidence="9 10">
    <location>
        <position position="205"/>
    </location>
</feature>
<dbReference type="Pfam" id="PF17766">
    <property type="entry name" value="fn3_6"/>
    <property type="match status" value="1"/>
</dbReference>
<dbReference type="InterPro" id="IPR037045">
    <property type="entry name" value="S8pro/Inhibitor_I9_sf"/>
</dbReference>
<evidence type="ECO:0000259" key="15">
    <source>
        <dbReference type="Pfam" id="PF05922"/>
    </source>
</evidence>
<proteinExistence type="inferred from homology"/>
<dbReference type="InterPro" id="IPR010259">
    <property type="entry name" value="S8pro/Inhibitor_I9"/>
</dbReference>
<keyword evidence="6 10" id="KW-0378">Hydrolase</keyword>
<dbReference type="AlphaFoldDB" id="A0AAV0FT18"/>
<dbReference type="InterPro" id="IPR045051">
    <property type="entry name" value="SBT"/>
</dbReference>
<evidence type="ECO:0000256" key="3">
    <source>
        <dbReference type="ARBA" id="ARBA00022525"/>
    </source>
</evidence>
<dbReference type="Proteomes" id="UP001152523">
    <property type="component" value="Unassembled WGS sequence"/>
</dbReference>
<dbReference type="Gene3D" id="2.60.40.2310">
    <property type="match status" value="1"/>
</dbReference>
<comment type="similarity">
    <text evidence="2 10">Belongs to the peptidase S8 family.</text>
</comment>
<evidence type="ECO:0000256" key="6">
    <source>
        <dbReference type="ARBA" id="ARBA00022801"/>
    </source>
</evidence>
<evidence type="ECO:0000259" key="13">
    <source>
        <dbReference type="Pfam" id="PF00082"/>
    </source>
</evidence>
<reference evidence="17" key="1">
    <citation type="submission" date="2022-07" db="EMBL/GenBank/DDBJ databases">
        <authorList>
            <person name="Macas J."/>
            <person name="Novak P."/>
            <person name="Neumann P."/>
        </authorList>
    </citation>
    <scope>NUCLEOTIDE SEQUENCE</scope>
</reference>
<name>A0AAV0FT18_9ASTE</name>
<feature type="signal peptide" evidence="12">
    <location>
        <begin position="1"/>
        <end position="23"/>
    </location>
</feature>
<organism evidence="17 18">
    <name type="scientific">Cuscuta epithymum</name>
    <dbReference type="NCBI Taxonomy" id="186058"/>
    <lineage>
        <taxon>Eukaryota</taxon>
        <taxon>Viridiplantae</taxon>
        <taxon>Streptophyta</taxon>
        <taxon>Embryophyta</taxon>
        <taxon>Tracheophyta</taxon>
        <taxon>Spermatophyta</taxon>
        <taxon>Magnoliopsida</taxon>
        <taxon>eudicotyledons</taxon>
        <taxon>Gunneridae</taxon>
        <taxon>Pentapetalae</taxon>
        <taxon>asterids</taxon>
        <taxon>lamiids</taxon>
        <taxon>Solanales</taxon>
        <taxon>Convolvulaceae</taxon>
        <taxon>Cuscuteae</taxon>
        <taxon>Cuscuta</taxon>
        <taxon>Cuscuta subgen. Cuscuta</taxon>
    </lineage>
</organism>
<feature type="domain" description="Peptidase S8/S53" evidence="13">
    <location>
        <begin position="124"/>
        <end position="583"/>
    </location>
</feature>
<comment type="subcellular location">
    <subcellularLocation>
        <location evidence="1">Secreted</location>
    </subcellularLocation>
</comment>
<dbReference type="PROSITE" id="PS51892">
    <property type="entry name" value="SUBTILASE"/>
    <property type="match status" value="1"/>
</dbReference>
<evidence type="ECO:0000256" key="5">
    <source>
        <dbReference type="ARBA" id="ARBA00022729"/>
    </source>
</evidence>
<dbReference type="InterPro" id="IPR034197">
    <property type="entry name" value="Peptidases_S8_3"/>
</dbReference>
<dbReference type="Gene3D" id="3.40.50.200">
    <property type="entry name" value="Peptidase S8/S53 domain"/>
    <property type="match status" value="1"/>
</dbReference>
<dbReference type="CDD" id="cd02120">
    <property type="entry name" value="PA_subtilisin_like"/>
    <property type="match status" value="1"/>
</dbReference>
<dbReference type="GO" id="GO:0006508">
    <property type="term" value="P:proteolysis"/>
    <property type="evidence" value="ECO:0007669"/>
    <property type="project" value="UniProtKB-KW"/>
</dbReference>
<dbReference type="InterPro" id="IPR000209">
    <property type="entry name" value="Peptidase_S8/S53_dom"/>
</dbReference>
<dbReference type="Pfam" id="PF02225">
    <property type="entry name" value="PA"/>
    <property type="match status" value="1"/>
</dbReference>
<evidence type="ECO:0000259" key="14">
    <source>
        <dbReference type="Pfam" id="PF02225"/>
    </source>
</evidence>
<accession>A0AAV0FT18</accession>
<evidence type="ECO:0000256" key="11">
    <source>
        <dbReference type="SAM" id="MobiDB-lite"/>
    </source>
</evidence>
<dbReference type="InterPro" id="IPR023828">
    <property type="entry name" value="Peptidase_S8_Ser-AS"/>
</dbReference>
<evidence type="ECO:0000256" key="9">
    <source>
        <dbReference type="PIRSR" id="PIRSR615500-1"/>
    </source>
</evidence>
<keyword evidence="5 12" id="KW-0732">Signal</keyword>
<keyword evidence="8" id="KW-0325">Glycoprotein</keyword>
<dbReference type="FunFam" id="3.40.50.200:FF:000006">
    <property type="entry name" value="Subtilisin-like protease SBT1.5"/>
    <property type="match status" value="1"/>
</dbReference>
<dbReference type="Pfam" id="PF05922">
    <property type="entry name" value="Inhibitor_I9"/>
    <property type="match status" value="1"/>
</dbReference>
<dbReference type="Gene3D" id="3.50.30.30">
    <property type="match status" value="1"/>
</dbReference>
<dbReference type="InterPro" id="IPR041469">
    <property type="entry name" value="Subtilisin-like_FN3"/>
</dbReference>
<feature type="region of interest" description="Disordered" evidence="11">
    <location>
        <begin position="189"/>
        <end position="216"/>
    </location>
</feature>
<evidence type="ECO:0000313" key="17">
    <source>
        <dbReference type="EMBL" id="CAH9138490.1"/>
    </source>
</evidence>
<dbReference type="EMBL" id="CAMAPF010001010">
    <property type="protein sequence ID" value="CAH9138490.1"/>
    <property type="molecule type" value="Genomic_DNA"/>
</dbReference>
<protein>
    <recommendedName>
        <fullName evidence="19">Subtilisin-like protease SBT1.7</fullName>
    </recommendedName>
</protein>
<feature type="compositionally biased region" description="Basic and acidic residues" evidence="11">
    <location>
        <begin position="194"/>
        <end position="206"/>
    </location>
</feature>
<dbReference type="PROSITE" id="PS00138">
    <property type="entry name" value="SUBTILASE_SER"/>
    <property type="match status" value="1"/>
</dbReference>
<dbReference type="GO" id="GO:0004252">
    <property type="term" value="F:serine-type endopeptidase activity"/>
    <property type="evidence" value="ECO:0007669"/>
    <property type="project" value="UniProtKB-UniRule"/>
</dbReference>
<dbReference type="PRINTS" id="PR00723">
    <property type="entry name" value="SUBTILISIN"/>
</dbReference>
<evidence type="ECO:0000256" key="2">
    <source>
        <dbReference type="ARBA" id="ARBA00011073"/>
    </source>
</evidence>
<dbReference type="Gene3D" id="3.30.70.80">
    <property type="entry name" value="Peptidase S8 propeptide/proteinase inhibitor I9"/>
    <property type="match status" value="1"/>
</dbReference>
<feature type="active site" description="Charge relay system" evidence="9 10">
    <location>
        <position position="132"/>
    </location>
</feature>
<evidence type="ECO:0000259" key="16">
    <source>
        <dbReference type="Pfam" id="PF17766"/>
    </source>
</evidence>
<feature type="active site" description="Charge relay system" evidence="9 10">
    <location>
        <position position="537"/>
    </location>
</feature>
<feature type="chain" id="PRO_5043931038" description="Subtilisin-like protease SBT1.7" evidence="12">
    <location>
        <begin position="24"/>
        <end position="752"/>
    </location>
</feature>
<evidence type="ECO:0000256" key="1">
    <source>
        <dbReference type="ARBA" id="ARBA00004613"/>
    </source>
</evidence>
<keyword evidence="3" id="KW-0964">Secreted</keyword>